<proteinExistence type="predicted"/>
<dbReference type="InterPro" id="IPR037923">
    <property type="entry name" value="HTH-like"/>
</dbReference>
<evidence type="ECO:0000259" key="4">
    <source>
        <dbReference type="PROSITE" id="PS01124"/>
    </source>
</evidence>
<keyword evidence="6" id="KW-1185">Reference proteome</keyword>
<dbReference type="Gene3D" id="1.10.10.60">
    <property type="entry name" value="Homeodomain-like"/>
    <property type="match status" value="2"/>
</dbReference>
<dbReference type="SMART" id="SM00342">
    <property type="entry name" value="HTH_ARAC"/>
    <property type="match status" value="1"/>
</dbReference>
<evidence type="ECO:0000256" key="1">
    <source>
        <dbReference type="ARBA" id="ARBA00023015"/>
    </source>
</evidence>
<sequence length="297" mass="34097">MKNKRNQNVNYLTVNETDELWGLYTTTIGFQVISPNSDYPPKSHPSAYWFSPNTGRVLQEYILLYITEGEGSFESASCKLTKVVAGTILLLFPGEWHTYRPLKGKGWNEYWVGFNGSYMKQLTDNLFFSRKSPVYNVGFNEQIVALFNQGIETANYQKMAYQQVLSGITSLLLGFIFYAEKNNSFRDKAIIAQIDKARMMMREKTGDDVTPESIAKTLNIGYSWFRRVFKQYTGFSPAQYQLEIKLQKSKELLASTILPVKEIAFHLNFESASYFVTFFKSKTGLSPGEYRDKIKGK</sequence>
<protein>
    <submittedName>
        <fullName evidence="5">AraC-type DNA-binding protein</fullName>
    </submittedName>
</protein>
<dbReference type="SUPFAM" id="SSF51215">
    <property type="entry name" value="Regulatory protein AraC"/>
    <property type="match status" value="1"/>
</dbReference>
<keyword evidence="2 5" id="KW-0238">DNA-binding</keyword>
<keyword evidence="1" id="KW-0805">Transcription regulation</keyword>
<gene>
    <name evidence="5" type="ORF">SAMN05660461_5953</name>
</gene>
<dbReference type="InterPro" id="IPR018060">
    <property type="entry name" value="HTH_AraC"/>
</dbReference>
<dbReference type="PANTHER" id="PTHR43280">
    <property type="entry name" value="ARAC-FAMILY TRANSCRIPTIONAL REGULATOR"/>
    <property type="match status" value="1"/>
</dbReference>
<dbReference type="Pfam" id="PF12833">
    <property type="entry name" value="HTH_18"/>
    <property type="match status" value="1"/>
</dbReference>
<dbReference type="InterPro" id="IPR020449">
    <property type="entry name" value="Tscrpt_reg_AraC-type_HTH"/>
</dbReference>
<dbReference type="RefSeq" id="WP_079473218.1">
    <property type="nucleotide sequence ID" value="NZ_FUZZ01000006.1"/>
</dbReference>
<dbReference type="Pfam" id="PF02311">
    <property type="entry name" value="AraC_binding"/>
    <property type="match status" value="1"/>
</dbReference>
<dbReference type="PROSITE" id="PS01124">
    <property type="entry name" value="HTH_ARAC_FAMILY_2"/>
    <property type="match status" value="1"/>
</dbReference>
<evidence type="ECO:0000313" key="6">
    <source>
        <dbReference type="Proteomes" id="UP000190166"/>
    </source>
</evidence>
<dbReference type="STRING" id="393003.SAMN05660461_5953"/>
<evidence type="ECO:0000256" key="2">
    <source>
        <dbReference type="ARBA" id="ARBA00023125"/>
    </source>
</evidence>
<feature type="domain" description="HTH araC/xylS-type" evidence="4">
    <location>
        <begin position="195"/>
        <end position="293"/>
    </location>
</feature>
<dbReference type="GO" id="GO:0043565">
    <property type="term" value="F:sequence-specific DNA binding"/>
    <property type="evidence" value="ECO:0007669"/>
    <property type="project" value="InterPro"/>
</dbReference>
<reference evidence="5 6" key="1">
    <citation type="submission" date="2017-02" db="EMBL/GenBank/DDBJ databases">
        <authorList>
            <person name="Peterson S.W."/>
        </authorList>
    </citation>
    <scope>NUCLEOTIDE SEQUENCE [LARGE SCALE GENOMIC DNA]</scope>
    <source>
        <strain evidence="5 6">DSM 18108</strain>
    </source>
</reference>
<dbReference type="SUPFAM" id="SSF46689">
    <property type="entry name" value="Homeodomain-like"/>
    <property type="match status" value="2"/>
</dbReference>
<accession>A0A1T5PBR4</accession>
<name>A0A1T5PBR4_9BACT</name>
<dbReference type="EMBL" id="FUZZ01000006">
    <property type="protein sequence ID" value="SKD10053.1"/>
    <property type="molecule type" value="Genomic_DNA"/>
</dbReference>
<evidence type="ECO:0000313" key="5">
    <source>
        <dbReference type="EMBL" id="SKD10053.1"/>
    </source>
</evidence>
<organism evidence="5 6">
    <name type="scientific">Chitinophaga ginsengisegetis</name>
    <dbReference type="NCBI Taxonomy" id="393003"/>
    <lineage>
        <taxon>Bacteria</taxon>
        <taxon>Pseudomonadati</taxon>
        <taxon>Bacteroidota</taxon>
        <taxon>Chitinophagia</taxon>
        <taxon>Chitinophagales</taxon>
        <taxon>Chitinophagaceae</taxon>
        <taxon>Chitinophaga</taxon>
    </lineage>
</organism>
<dbReference type="Gene3D" id="2.60.120.280">
    <property type="entry name" value="Regulatory protein AraC"/>
    <property type="match status" value="1"/>
</dbReference>
<dbReference type="GO" id="GO:0003700">
    <property type="term" value="F:DNA-binding transcription factor activity"/>
    <property type="evidence" value="ECO:0007669"/>
    <property type="project" value="InterPro"/>
</dbReference>
<dbReference type="InterPro" id="IPR009057">
    <property type="entry name" value="Homeodomain-like_sf"/>
</dbReference>
<dbReference type="Proteomes" id="UP000190166">
    <property type="component" value="Unassembled WGS sequence"/>
</dbReference>
<dbReference type="InterPro" id="IPR003313">
    <property type="entry name" value="AraC-bd"/>
</dbReference>
<evidence type="ECO:0000256" key="3">
    <source>
        <dbReference type="ARBA" id="ARBA00023163"/>
    </source>
</evidence>
<dbReference type="AlphaFoldDB" id="A0A1T5PBR4"/>
<dbReference type="PANTHER" id="PTHR43280:SF30">
    <property type="entry name" value="MMSAB OPERON REGULATORY PROTEIN"/>
    <property type="match status" value="1"/>
</dbReference>
<dbReference type="InterPro" id="IPR018062">
    <property type="entry name" value="HTH_AraC-typ_CS"/>
</dbReference>
<keyword evidence="3" id="KW-0804">Transcription</keyword>
<dbReference type="PRINTS" id="PR00032">
    <property type="entry name" value="HTHARAC"/>
</dbReference>
<dbReference type="PROSITE" id="PS00041">
    <property type="entry name" value="HTH_ARAC_FAMILY_1"/>
    <property type="match status" value="1"/>
</dbReference>